<dbReference type="EMBL" id="SNRX01000006">
    <property type="protein sequence ID" value="KAA6302631.1"/>
    <property type="molecule type" value="Genomic_DNA"/>
</dbReference>
<dbReference type="InterPro" id="IPR002509">
    <property type="entry name" value="NODB_dom"/>
</dbReference>
<evidence type="ECO:0000256" key="1">
    <source>
        <dbReference type="ARBA" id="ARBA00022723"/>
    </source>
</evidence>
<dbReference type="PROSITE" id="PS51677">
    <property type="entry name" value="NODB"/>
    <property type="match status" value="1"/>
</dbReference>
<dbReference type="GO" id="GO:0016020">
    <property type="term" value="C:membrane"/>
    <property type="evidence" value="ECO:0007669"/>
    <property type="project" value="TreeGrafter"/>
</dbReference>
<evidence type="ECO:0000259" key="3">
    <source>
        <dbReference type="PROSITE" id="PS51677"/>
    </source>
</evidence>
<evidence type="ECO:0000256" key="2">
    <source>
        <dbReference type="ARBA" id="ARBA00022801"/>
    </source>
</evidence>
<dbReference type="GO" id="GO:0016810">
    <property type="term" value="F:hydrolase activity, acting on carbon-nitrogen (but not peptide) bonds"/>
    <property type="evidence" value="ECO:0007669"/>
    <property type="project" value="InterPro"/>
</dbReference>
<sequence>MLIERPPLLYRAFFPKAHWRFNTHEKVVYLTFDDGPVPEVTPWVLDMLDKYHIKASFFCVADNVRKHPEVYRQVIERGHTVGNHTFHHLQGWKVRTKTYLKDVEEADQLIHSKWFRPPHGHIRLPQFFLLRKQYHIIMWDVITRDYSCLQVVKQVFNNVKKYTRNGSIIVFHDSLKAEKKMKTVLPMAIEWLLEQGYTFKPICESPE</sequence>
<reference evidence="4 5" key="1">
    <citation type="submission" date="2019-03" db="EMBL/GenBank/DDBJ databases">
        <title>Single cell metagenomics reveals metabolic interactions within the superorganism composed of flagellate Streblomastix strix and complex community of Bacteroidetes bacteria on its surface.</title>
        <authorList>
            <person name="Treitli S.C."/>
            <person name="Kolisko M."/>
            <person name="Husnik F."/>
            <person name="Keeling P."/>
            <person name="Hampl V."/>
        </authorList>
    </citation>
    <scope>NUCLEOTIDE SEQUENCE [LARGE SCALE GENOMIC DNA]</scope>
    <source>
        <strain evidence="4">St1</strain>
    </source>
</reference>
<dbReference type="GO" id="GO:0005975">
    <property type="term" value="P:carbohydrate metabolic process"/>
    <property type="evidence" value="ECO:0007669"/>
    <property type="project" value="InterPro"/>
</dbReference>
<dbReference type="InterPro" id="IPR011330">
    <property type="entry name" value="Glyco_hydro/deAcase_b/a-brl"/>
</dbReference>
<name>A0A5M8P2I5_9BACT</name>
<accession>A0A5M8P2I5</accession>
<evidence type="ECO:0000313" key="5">
    <source>
        <dbReference type="Proteomes" id="UP000324575"/>
    </source>
</evidence>
<proteinExistence type="predicted"/>
<gene>
    <name evidence="4" type="ORF">EZS26_001138</name>
</gene>
<organism evidence="4 5">
    <name type="scientific">Candidatus Ordinivivax streblomastigis</name>
    <dbReference type="NCBI Taxonomy" id="2540710"/>
    <lineage>
        <taxon>Bacteria</taxon>
        <taxon>Pseudomonadati</taxon>
        <taxon>Bacteroidota</taxon>
        <taxon>Bacteroidia</taxon>
        <taxon>Bacteroidales</taxon>
        <taxon>Candidatus Ordinivivax</taxon>
    </lineage>
</organism>
<dbReference type="InterPro" id="IPR050248">
    <property type="entry name" value="Polysacc_deacetylase_ArnD"/>
</dbReference>
<protein>
    <submittedName>
        <fullName evidence="4">Peptidoglycan-N-acetylglucosamine deacetylase</fullName>
        <ecNumber evidence="4">3.5.1.104</ecNumber>
    </submittedName>
</protein>
<dbReference type="EC" id="3.5.1.104" evidence="4"/>
<dbReference type="AlphaFoldDB" id="A0A5M8P2I5"/>
<keyword evidence="2 4" id="KW-0378">Hydrolase</keyword>
<dbReference type="Pfam" id="PF01522">
    <property type="entry name" value="Polysacc_deac_1"/>
    <property type="match status" value="1"/>
</dbReference>
<comment type="caution">
    <text evidence="4">The sequence shown here is derived from an EMBL/GenBank/DDBJ whole genome shotgun (WGS) entry which is preliminary data.</text>
</comment>
<dbReference type="PANTHER" id="PTHR10587">
    <property type="entry name" value="GLYCOSYL TRANSFERASE-RELATED"/>
    <property type="match status" value="1"/>
</dbReference>
<dbReference type="SUPFAM" id="SSF88713">
    <property type="entry name" value="Glycoside hydrolase/deacetylase"/>
    <property type="match status" value="1"/>
</dbReference>
<keyword evidence="1" id="KW-0479">Metal-binding</keyword>
<dbReference type="Proteomes" id="UP000324575">
    <property type="component" value="Unassembled WGS sequence"/>
</dbReference>
<dbReference type="Gene3D" id="3.20.20.370">
    <property type="entry name" value="Glycoside hydrolase/deacetylase"/>
    <property type="match status" value="1"/>
</dbReference>
<feature type="domain" description="NodB homology" evidence="3">
    <location>
        <begin position="26"/>
        <end position="200"/>
    </location>
</feature>
<dbReference type="CDD" id="cd10917">
    <property type="entry name" value="CE4_NodB_like_6s_7s"/>
    <property type="match status" value="1"/>
</dbReference>
<dbReference type="GO" id="GO:0046872">
    <property type="term" value="F:metal ion binding"/>
    <property type="evidence" value="ECO:0007669"/>
    <property type="project" value="UniProtKB-KW"/>
</dbReference>
<evidence type="ECO:0000313" key="4">
    <source>
        <dbReference type="EMBL" id="KAA6302631.1"/>
    </source>
</evidence>
<dbReference type="PANTHER" id="PTHR10587:SF133">
    <property type="entry name" value="CHITIN DEACETYLASE 1-RELATED"/>
    <property type="match status" value="1"/>
</dbReference>